<keyword evidence="4 10" id="KW-0812">Transmembrane</keyword>
<name>A0A1X2I5S3_9FUNG</name>
<dbReference type="PANTHER" id="PTHR15415:SF7">
    <property type="entry name" value="MICOS COMPLEX SUBUNIT MIC60"/>
    <property type="match status" value="1"/>
</dbReference>
<feature type="coiled-coil region" evidence="11">
    <location>
        <begin position="327"/>
        <end position="355"/>
    </location>
</feature>
<dbReference type="STRING" id="90262.A0A1X2I5S3"/>
<comment type="caution">
    <text evidence="13">The sequence shown here is derived from an EMBL/GenBank/DDBJ whole genome shotgun (WGS) entry which is preliminary data.</text>
</comment>
<dbReference type="PANTHER" id="PTHR15415">
    <property type="entry name" value="MITOFILIN"/>
    <property type="match status" value="1"/>
</dbReference>
<feature type="region of interest" description="Disordered" evidence="12">
    <location>
        <begin position="133"/>
        <end position="181"/>
    </location>
</feature>
<evidence type="ECO:0000313" key="14">
    <source>
        <dbReference type="Proteomes" id="UP000193560"/>
    </source>
</evidence>
<dbReference type="OrthoDB" id="10261039at2759"/>
<dbReference type="AlphaFoldDB" id="A0A1X2I5S3"/>
<dbReference type="GO" id="GO:0042407">
    <property type="term" value="P:cristae formation"/>
    <property type="evidence" value="ECO:0007669"/>
    <property type="project" value="TreeGrafter"/>
</dbReference>
<comment type="similarity">
    <text evidence="2 10">Belongs to the MICOS complex subunit Mic60 family.</text>
</comment>
<dbReference type="EMBL" id="MCGE01000026">
    <property type="protein sequence ID" value="ORZ09904.1"/>
    <property type="molecule type" value="Genomic_DNA"/>
</dbReference>
<dbReference type="Pfam" id="PF09731">
    <property type="entry name" value="Mitofilin"/>
    <property type="match status" value="2"/>
</dbReference>
<feature type="transmembrane region" description="Helical" evidence="10">
    <location>
        <begin position="47"/>
        <end position="66"/>
    </location>
</feature>
<proteinExistence type="inferred from homology"/>
<evidence type="ECO:0000313" key="13">
    <source>
        <dbReference type="EMBL" id="ORZ09904.1"/>
    </source>
</evidence>
<keyword evidence="14" id="KW-1185">Reference proteome</keyword>
<keyword evidence="5 10" id="KW-0999">Mitochondrion inner membrane</keyword>
<comment type="function">
    <text evidence="9">Component of the MICOS complex, a large protein complex of the mitochondrial inner membrane that plays crucial roles in the maintenance of crista junctions, inner membrane architecture, and formation of contact sites to the outer membrane. Plays a role in keeping cristae membranes connected to the inner boundary membrane. Also promotes protein import via the mitochondrial intermembrane space assembly (MIA) pathway.</text>
</comment>
<reference evidence="13 14" key="1">
    <citation type="submission" date="2016-07" db="EMBL/GenBank/DDBJ databases">
        <title>Pervasive Adenine N6-methylation of Active Genes in Fungi.</title>
        <authorList>
            <consortium name="DOE Joint Genome Institute"/>
            <person name="Mondo S.J."/>
            <person name="Dannebaum R.O."/>
            <person name="Kuo R.C."/>
            <person name="Labutti K."/>
            <person name="Haridas S."/>
            <person name="Kuo A."/>
            <person name="Salamov A."/>
            <person name="Ahrendt S.R."/>
            <person name="Lipzen A."/>
            <person name="Sullivan W."/>
            <person name="Andreopoulos W.B."/>
            <person name="Clum A."/>
            <person name="Lindquist E."/>
            <person name="Daum C."/>
            <person name="Ramamoorthy G.K."/>
            <person name="Gryganskyi A."/>
            <person name="Culley D."/>
            <person name="Magnuson J.K."/>
            <person name="James T.Y."/>
            <person name="O'Malley M.A."/>
            <person name="Stajich J.E."/>
            <person name="Spatafora J.W."/>
            <person name="Visel A."/>
            <person name="Grigoriev I.V."/>
        </authorList>
    </citation>
    <scope>NUCLEOTIDE SEQUENCE [LARGE SCALE GENOMIC DNA]</scope>
    <source>
        <strain evidence="13 14">NRRL 1336</strain>
    </source>
</reference>
<evidence type="ECO:0000256" key="11">
    <source>
        <dbReference type="SAM" id="Coils"/>
    </source>
</evidence>
<evidence type="ECO:0000256" key="10">
    <source>
        <dbReference type="RuleBase" id="RU363000"/>
    </source>
</evidence>
<feature type="coiled-coil region" evidence="11">
    <location>
        <begin position="229"/>
        <end position="256"/>
    </location>
</feature>
<gene>
    <name evidence="13" type="ORF">BCR42DRAFT_423304</name>
</gene>
<keyword evidence="7 10" id="KW-0496">Mitochondrion</keyword>
<feature type="compositionally biased region" description="Low complexity" evidence="12">
    <location>
        <begin position="140"/>
        <end position="158"/>
    </location>
</feature>
<evidence type="ECO:0000256" key="8">
    <source>
        <dbReference type="ARBA" id="ARBA00023136"/>
    </source>
</evidence>
<evidence type="ECO:0000256" key="7">
    <source>
        <dbReference type="ARBA" id="ARBA00023128"/>
    </source>
</evidence>
<dbReference type="Proteomes" id="UP000193560">
    <property type="component" value="Unassembled WGS sequence"/>
</dbReference>
<feature type="coiled-coil region" evidence="11">
    <location>
        <begin position="91"/>
        <end position="118"/>
    </location>
</feature>
<evidence type="ECO:0000256" key="12">
    <source>
        <dbReference type="SAM" id="MobiDB-lite"/>
    </source>
</evidence>
<keyword evidence="8 10" id="KW-0472">Membrane</keyword>
<evidence type="ECO:0000256" key="3">
    <source>
        <dbReference type="ARBA" id="ARBA00018116"/>
    </source>
</evidence>
<accession>A0A1X2I5S3</accession>
<evidence type="ECO:0000256" key="9">
    <source>
        <dbReference type="ARBA" id="ARBA00025571"/>
    </source>
</evidence>
<evidence type="ECO:0000256" key="6">
    <source>
        <dbReference type="ARBA" id="ARBA00022989"/>
    </source>
</evidence>
<protein>
    <recommendedName>
        <fullName evidence="3 10">MICOS complex subunit MIC60</fullName>
    </recommendedName>
    <alternativeName>
        <fullName evidence="10">Mitofilin</fullName>
    </alternativeName>
</protein>
<keyword evidence="6 10" id="KW-1133">Transmembrane helix</keyword>
<sequence>MIRASSLCQTTIRSVGQRRAGSLVAKRLETTTTASTTKSSGSIGKKLLGLTFVAGASYGGAVYYALHDKDFRQTFTTYIPGAKESVTFVENLQANNDLNNYQDQAAQYKKQADDYLALAKDYANDTYSKLTGASDPPKFNINNTNEPTSTSSSPSTATKLVSKLPGHSNTHEGTLTSDKDNATTPVVTAVIDRPPPILIKRVPSDHAVVRELSRVVTELASILNDAGLANAGRDVLTQAEDQLRQLNARYQALDKDQDDMLKGLQQLKKQADGVHKGLDQLHGETKDVLAATHAATGEKIKSKQLQVQQESEETREQLKQSFSDLLVVELSAQKQQLERERAESLLEQAAELKRLFVRDVKMLVERERASRLVKLDNIAQRFESIEQSSLQNAVALDHARQTHQLYVALSAVQDAVDAHYKQPFVDEWEALRHGAQHDDVLKNILSSVSRDTVEEGIASVGELSSRFDVVADQVRRVALVPENGGFGAHILSFIMSKLLFKKNGLVEGDDVEAVLARSSYYLQKSDLENAARELNQLQGWPKKLAVGWIASARQHLEVKQALEIVESHVILSSLADA</sequence>
<dbReference type="InterPro" id="IPR019133">
    <property type="entry name" value="MIC60"/>
</dbReference>
<organism evidence="13 14">
    <name type="scientific">Absidia repens</name>
    <dbReference type="NCBI Taxonomy" id="90262"/>
    <lineage>
        <taxon>Eukaryota</taxon>
        <taxon>Fungi</taxon>
        <taxon>Fungi incertae sedis</taxon>
        <taxon>Mucoromycota</taxon>
        <taxon>Mucoromycotina</taxon>
        <taxon>Mucoromycetes</taxon>
        <taxon>Mucorales</taxon>
        <taxon>Cunninghamellaceae</taxon>
        <taxon>Absidia</taxon>
    </lineage>
</organism>
<evidence type="ECO:0000256" key="1">
    <source>
        <dbReference type="ARBA" id="ARBA00004434"/>
    </source>
</evidence>
<dbReference type="GO" id="GO:0061617">
    <property type="term" value="C:MICOS complex"/>
    <property type="evidence" value="ECO:0007669"/>
    <property type="project" value="TreeGrafter"/>
</dbReference>
<feature type="compositionally biased region" description="Polar residues" evidence="12">
    <location>
        <begin position="167"/>
        <end position="181"/>
    </location>
</feature>
<evidence type="ECO:0000256" key="2">
    <source>
        <dbReference type="ARBA" id="ARBA00010877"/>
    </source>
</evidence>
<keyword evidence="11" id="KW-0175">Coiled coil</keyword>
<comment type="subcellular location">
    <subcellularLocation>
        <location evidence="1 10">Mitochondrion inner membrane</location>
        <topology evidence="1 10">Single-pass membrane protein</topology>
    </subcellularLocation>
</comment>
<comment type="subunit">
    <text evidence="10">Component of the mitochondrial contact site and cristae organizing system (MICOS) complex.</text>
</comment>
<evidence type="ECO:0000256" key="5">
    <source>
        <dbReference type="ARBA" id="ARBA00022792"/>
    </source>
</evidence>
<evidence type="ECO:0000256" key="4">
    <source>
        <dbReference type="ARBA" id="ARBA00022692"/>
    </source>
</evidence>